<dbReference type="OrthoDB" id="6494at10239"/>
<name>A0A023W6C9_9CAUD</name>
<dbReference type="GeneID" id="19488157"/>
<dbReference type="KEGG" id="vg:19488157"/>
<dbReference type="RefSeq" id="YP_009032454.1">
    <property type="nucleotide sequence ID" value="NC_024147.1"/>
</dbReference>
<dbReference type="Gene3D" id="3.40.50.1820">
    <property type="entry name" value="alpha/beta hydrolase"/>
    <property type="match status" value="1"/>
</dbReference>
<dbReference type="PANTHER" id="PTHR43798">
    <property type="entry name" value="MONOACYLGLYCEROL LIPASE"/>
    <property type="match status" value="1"/>
</dbReference>
<dbReference type="PRINTS" id="PR00111">
    <property type="entry name" value="ABHYDROLASE"/>
</dbReference>
<dbReference type="EMBL" id="KJ510412">
    <property type="protein sequence ID" value="AHY26884.1"/>
    <property type="molecule type" value="Genomic_DNA"/>
</dbReference>
<evidence type="ECO:0000313" key="2">
    <source>
        <dbReference type="EMBL" id="AHY26884.1"/>
    </source>
</evidence>
<dbReference type="InterPro" id="IPR029058">
    <property type="entry name" value="AB_hydrolase_fold"/>
</dbReference>
<dbReference type="Proteomes" id="UP000024442">
    <property type="component" value="Segment"/>
</dbReference>
<protein>
    <submittedName>
        <fullName evidence="2">Hydrolase</fullName>
    </submittedName>
</protein>
<accession>A0A023W6C9</accession>
<reference evidence="2 3" key="1">
    <citation type="submission" date="2014-02" db="EMBL/GenBank/DDBJ databases">
        <authorList>
            <person name="Cornely K.A."/>
            <person name="Jancevski A.V."/>
            <person name="Rogers S.R."/>
            <person name="Scola S.E."/>
            <person name="Pinches R.S."/>
            <person name="Perri C.M."/>
            <person name="Brown M.S."/>
            <person name="Cavedon W.D."/>
            <person name="Dubois H.M."/>
            <person name="Fernando M.A."/>
            <person name="Austriaco N."/>
            <person name="Bradley K.W."/>
            <person name="Clarke D.Q."/>
            <person name="Lewis M.F."/>
            <person name="Barker L.P."/>
            <person name="Bailey C."/>
            <person name="Asai D.J."/>
            <person name="Garber M.L."/>
            <person name="Bowman C.A."/>
            <person name="Russell D.A."/>
            <person name="Pope W.H."/>
            <person name="Jacobs-Sera D."/>
            <person name="Hendrix R.W."/>
            <person name="Hatfull G.F."/>
        </authorList>
    </citation>
    <scope>NUCLEOTIDE SEQUENCE [LARGE SCALE GENOMIC DNA]</scope>
</reference>
<dbReference type="GO" id="GO:0016787">
    <property type="term" value="F:hydrolase activity"/>
    <property type="evidence" value="ECO:0007669"/>
    <property type="project" value="UniProtKB-KW"/>
</dbReference>
<dbReference type="Pfam" id="PF00561">
    <property type="entry name" value="Abhydrolase_1"/>
    <property type="match status" value="1"/>
</dbReference>
<gene>
    <name evidence="2" type="primary">60</name>
    <name evidence="2" type="ORF">PBI_ZOEJ_60</name>
</gene>
<proteinExistence type="predicted"/>
<evidence type="ECO:0000313" key="3">
    <source>
        <dbReference type="Proteomes" id="UP000024442"/>
    </source>
</evidence>
<sequence>MTRLKHQTIVLADGHRVGVTTGGSGTPLVLFHGFTANRRLYVPIMSRLIRRGFRVYAMDMAGHGDTDGLASGHSFADMVDLAVRALDVLDVGRAVMVGHSLGGRMVTELAARHPERVRHAVLINAAVGDDFDNLHVSASVAAKVPAGLAGAVADILSDVPWSSPRRALRYLRHLSGGGAPVSLSGIFNVAMATASPKPPTVAMLAAMRRQEVSVTVMHCRHDRITRYYNGVQAALVTDGLLVTLPGAHNWIMVHPHHTAEVIAAAVKLAEEAAA</sequence>
<keyword evidence="3" id="KW-1185">Reference proteome</keyword>
<evidence type="ECO:0000259" key="1">
    <source>
        <dbReference type="Pfam" id="PF00561"/>
    </source>
</evidence>
<feature type="domain" description="AB hydrolase-1" evidence="1">
    <location>
        <begin position="27"/>
        <end position="154"/>
    </location>
</feature>
<keyword evidence="2" id="KW-0378">Hydrolase</keyword>
<dbReference type="SUPFAM" id="SSF53474">
    <property type="entry name" value="alpha/beta-Hydrolases"/>
    <property type="match status" value="1"/>
</dbReference>
<dbReference type="InterPro" id="IPR050266">
    <property type="entry name" value="AB_hydrolase_sf"/>
</dbReference>
<organism evidence="2 3">
    <name type="scientific">Mycobacterium phage ZoeJ</name>
    <dbReference type="NCBI Taxonomy" id="1486427"/>
    <lineage>
        <taxon>Viruses</taxon>
        <taxon>Duplodnaviria</taxon>
        <taxon>Heunggongvirae</taxon>
        <taxon>Uroviricota</taxon>
        <taxon>Caudoviricetes</taxon>
        <taxon>Weiservirinae</taxon>
        <taxon>Timquatrovirus</taxon>
        <taxon>Timquatrovirus zoeJ</taxon>
    </lineage>
</organism>
<dbReference type="InterPro" id="IPR000073">
    <property type="entry name" value="AB_hydrolase_1"/>
</dbReference>